<dbReference type="EMBL" id="CZQC01000065">
    <property type="protein sequence ID" value="CUS42336.1"/>
    <property type="molecule type" value="Genomic_DNA"/>
</dbReference>
<accession>A0A170PM67</accession>
<organism evidence="1">
    <name type="scientific">hydrothermal vent metagenome</name>
    <dbReference type="NCBI Taxonomy" id="652676"/>
    <lineage>
        <taxon>unclassified sequences</taxon>
        <taxon>metagenomes</taxon>
        <taxon>ecological metagenomes</taxon>
    </lineage>
</organism>
<reference evidence="1" key="1">
    <citation type="submission" date="2015-10" db="EMBL/GenBank/DDBJ databases">
        <authorList>
            <person name="Gilbert D.G."/>
        </authorList>
    </citation>
    <scope>NUCLEOTIDE SEQUENCE</scope>
</reference>
<sequence>MKAPKHSKTITTLMLAMSLSGFAVAEDRIPKTSLEIIAQAQKDSTRPIIDHCIANTPEISDNLRDEYARYEQKIDLAMAPMLAREAAKPRRQESQTALAVLDAGLKAQTRVKLDKIQNADTTMYCRWLVKQLATVTVESFQEQIEAGVAKYRQVADTE</sequence>
<proteinExistence type="predicted"/>
<gene>
    <name evidence="1" type="ORF">MGWOODY_Tha2460</name>
</gene>
<evidence type="ECO:0000313" key="1">
    <source>
        <dbReference type="EMBL" id="CUS42336.1"/>
    </source>
</evidence>
<protein>
    <submittedName>
        <fullName evidence="1">Uncharacterized protein</fullName>
    </submittedName>
</protein>
<name>A0A170PM67_9ZZZZ</name>
<dbReference type="AlphaFoldDB" id="A0A170PM67"/>